<dbReference type="InterPro" id="IPR035518">
    <property type="entry name" value="DPG_synthase"/>
</dbReference>
<comment type="subcellular location">
    <subcellularLocation>
        <location evidence="1">Endoplasmic reticulum membrane</location>
        <topology evidence="1">Single-pass membrane protein</topology>
    </subcellularLocation>
</comment>
<keyword evidence="9" id="KW-0735">Signal-anchor</keyword>
<dbReference type="Proteomes" id="UP000177954">
    <property type="component" value="Unassembled WGS sequence"/>
</dbReference>
<evidence type="ECO:0000256" key="3">
    <source>
        <dbReference type="ARBA" id="ARBA00006739"/>
    </source>
</evidence>
<keyword evidence="10" id="KW-1133">Transmembrane helix</keyword>
<evidence type="ECO:0000256" key="6">
    <source>
        <dbReference type="ARBA" id="ARBA00022679"/>
    </source>
</evidence>
<dbReference type="PANTHER" id="PTHR10859:SF91">
    <property type="entry name" value="DOLICHYL-PHOSPHATE BETA-GLUCOSYLTRANSFERASE"/>
    <property type="match status" value="1"/>
</dbReference>
<comment type="catalytic activity">
    <reaction evidence="12">
        <text>a di-trans,poly-cis-dolichyl phosphate + UDP-alpha-D-glucose = a di-trans,poly-cis-dolichyl beta-D-glucosyl phosphate + UDP</text>
        <dbReference type="Rhea" id="RHEA:15401"/>
        <dbReference type="Rhea" id="RHEA-COMP:19498"/>
        <dbReference type="Rhea" id="RHEA-COMP:19502"/>
        <dbReference type="ChEBI" id="CHEBI:57525"/>
        <dbReference type="ChEBI" id="CHEBI:57683"/>
        <dbReference type="ChEBI" id="CHEBI:58223"/>
        <dbReference type="ChEBI" id="CHEBI:58885"/>
        <dbReference type="EC" id="2.4.1.117"/>
    </reaction>
    <physiologicalReaction direction="left-to-right" evidence="12">
        <dbReference type="Rhea" id="RHEA:15402"/>
    </physiologicalReaction>
</comment>
<dbReference type="InterPro" id="IPR001173">
    <property type="entry name" value="Glyco_trans_2-like"/>
</dbReference>
<keyword evidence="8" id="KW-0256">Endoplasmic reticulum</keyword>
<protein>
    <recommendedName>
        <fullName evidence="4">dolichyl-phosphate beta-glucosyltransferase</fullName>
        <ecNumber evidence="4">2.4.1.117</ecNumber>
    </recommendedName>
</protein>
<dbReference type="InterPro" id="IPR029044">
    <property type="entry name" value="Nucleotide-diphossugar_trans"/>
</dbReference>
<evidence type="ECO:0000313" key="14">
    <source>
        <dbReference type="EMBL" id="OGZ56827.1"/>
    </source>
</evidence>
<accession>A0A1G2H2Y1</accession>
<evidence type="ECO:0000256" key="1">
    <source>
        <dbReference type="ARBA" id="ARBA00004389"/>
    </source>
</evidence>
<keyword evidence="11" id="KW-0472">Membrane</keyword>
<dbReference type="EMBL" id="MHNZ01000007">
    <property type="protein sequence ID" value="OGZ56827.1"/>
    <property type="molecule type" value="Genomic_DNA"/>
</dbReference>
<dbReference type="Gene3D" id="3.90.550.10">
    <property type="entry name" value="Spore Coat Polysaccharide Biosynthesis Protein SpsA, Chain A"/>
    <property type="match status" value="1"/>
</dbReference>
<evidence type="ECO:0000256" key="10">
    <source>
        <dbReference type="ARBA" id="ARBA00022989"/>
    </source>
</evidence>
<dbReference type="EC" id="2.4.1.117" evidence="4"/>
<evidence type="ECO:0000256" key="8">
    <source>
        <dbReference type="ARBA" id="ARBA00022824"/>
    </source>
</evidence>
<evidence type="ECO:0000256" key="4">
    <source>
        <dbReference type="ARBA" id="ARBA00012583"/>
    </source>
</evidence>
<feature type="domain" description="Glycosyltransferase 2-like" evidence="13">
    <location>
        <begin position="6"/>
        <end position="177"/>
    </location>
</feature>
<reference evidence="14 15" key="1">
    <citation type="journal article" date="2016" name="Nat. Commun.">
        <title>Thousands of microbial genomes shed light on interconnected biogeochemical processes in an aquifer system.</title>
        <authorList>
            <person name="Anantharaman K."/>
            <person name="Brown C.T."/>
            <person name="Hug L.A."/>
            <person name="Sharon I."/>
            <person name="Castelle C.J."/>
            <person name="Probst A.J."/>
            <person name="Thomas B.C."/>
            <person name="Singh A."/>
            <person name="Wilkins M.J."/>
            <person name="Karaoz U."/>
            <person name="Brodie E.L."/>
            <person name="Williams K.H."/>
            <person name="Hubbard S.S."/>
            <person name="Banfield J.F."/>
        </authorList>
    </citation>
    <scope>NUCLEOTIDE SEQUENCE [LARGE SCALE GENOMIC DNA]</scope>
</reference>
<name>A0A1G2H2Y1_9BACT</name>
<comment type="pathway">
    <text evidence="2">Protein modification; protein glycosylation.</text>
</comment>
<comment type="caution">
    <text evidence="14">The sequence shown here is derived from an EMBL/GenBank/DDBJ whole genome shotgun (WGS) entry which is preliminary data.</text>
</comment>
<dbReference type="AlphaFoldDB" id="A0A1G2H2Y1"/>
<evidence type="ECO:0000256" key="5">
    <source>
        <dbReference type="ARBA" id="ARBA00022676"/>
    </source>
</evidence>
<evidence type="ECO:0000259" key="13">
    <source>
        <dbReference type="Pfam" id="PF00535"/>
    </source>
</evidence>
<dbReference type="STRING" id="1802129.A3J04_03305"/>
<evidence type="ECO:0000256" key="7">
    <source>
        <dbReference type="ARBA" id="ARBA00022692"/>
    </source>
</evidence>
<evidence type="ECO:0000256" key="2">
    <source>
        <dbReference type="ARBA" id="ARBA00004922"/>
    </source>
</evidence>
<gene>
    <name evidence="14" type="ORF">A3J04_03305</name>
</gene>
<keyword evidence="5" id="KW-0328">Glycosyltransferase</keyword>
<organism evidence="14 15">
    <name type="scientific">Candidatus Ryanbacteria bacterium RIFCSPLOWO2_02_FULL_47_14</name>
    <dbReference type="NCBI Taxonomy" id="1802129"/>
    <lineage>
        <taxon>Bacteria</taxon>
        <taxon>Candidatus Ryaniibacteriota</taxon>
    </lineage>
</organism>
<dbReference type="Pfam" id="PF00535">
    <property type="entry name" value="Glycos_transf_2"/>
    <property type="match status" value="1"/>
</dbReference>
<dbReference type="CDD" id="cd04188">
    <property type="entry name" value="DPG_synthase"/>
    <property type="match status" value="1"/>
</dbReference>
<dbReference type="GO" id="GO:0006487">
    <property type="term" value="P:protein N-linked glycosylation"/>
    <property type="evidence" value="ECO:0007669"/>
    <property type="project" value="TreeGrafter"/>
</dbReference>
<evidence type="ECO:0000256" key="12">
    <source>
        <dbReference type="ARBA" id="ARBA00045097"/>
    </source>
</evidence>
<keyword evidence="7" id="KW-0812">Transmembrane</keyword>
<comment type="similarity">
    <text evidence="3">Belongs to the glycosyltransferase 2 family.</text>
</comment>
<sequence>MNPYLSVIVPAYNEEKRISKTLGAIHHYLLEQPFEWEILIVLDGPNDHTLSEVEGFARGKDNIRWIDRKVNKGKGYSVREGMLAAHGSIRLFMDADNSTDISHFDKMKPLFEKGNDIIICSRDEKDAEGAKQVVSQPIYKRLIGNMGNLFIQLVAVPGIWDTQCGFKAVRAPAAEKIFSVAKIDRWGFDIEVLALARHFGFTIGIVPAQWIDDAASHVTLGGYLGVFFQTLQIRWNLIIKTYDRAS</sequence>
<dbReference type="SUPFAM" id="SSF53448">
    <property type="entry name" value="Nucleotide-diphospho-sugar transferases"/>
    <property type="match status" value="1"/>
</dbReference>
<evidence type="ECO:0000313" key="15">
    <source>
        <dbReference type="Proteomes" id="UP000177954"/>
    </source>
</evidence>
<dbReference type="GO" id="GO:0004581">
    <property type="term" value="F:dolichyl-phosphate beta-glucosyltransferase activity"/>
    <property type="evidence" value="ECO:0007669"/>
    <property type="project" value="UniProtKB-EC"/>
</dbReference>
<evidence type="ECO:0000256" key="11">
    <source>
        <dbReference type="ARBA" id="ARBA00023136"/>
    </source>
</evidence>
<proteinExistence type="inferred from homology"/>
<evidence type="ECO:0000256" key="9">
    <source>
        <dbReference type="ARBA" id="ARBA00022968"/>
    </source>
</evidence>
<keyword evidence="6" id="KW-0808">Transferase</keyword>
<dbReference type="PANTHER" id="PTHR10859">
    <property type="entry name" value="GLYCOSYL TRANSFERASE"/>
    <property type="match status" value="1"/>
</dbReference>